<organism evidence="1 2">
    <name type="scientific">Jatrophihabitans lederbergiae</name>
    <dbReference type="NCBI Taxonomy" id="3075547"/>
    <lineage>
        <taxon>Bacteria</taxon>
        <taxon>Bacillati</taxon>
        <taxon>Actinomycetota</taxon>
        <taxon>Actinomycetes</taxon>
        <taxon>Jatrophihabitantales</taxon>
        <taxon>Jatrophihabitantaceae</taxon>
        <taxon>Jatrophihabitans</taxon>
    </lineage>
</organism>
<dbReference type="Proteomes" id="UP001183176">
    <property type="component" value="Unassembled WGS sequence"/>
</dbReference>
<protein>
    <recommendedName>
        <fullName evidence="3">RiboL-PSP-HEPN domain-containing protein</fullName>
    </recommendedName>
</protein>
<dbReference type="EMBL" id="JAVREH010000018">
    <property type="protein sequence ID" value="MDT0262481.1"/>
    <property type="molecule type" value="Genomic_DNA"/>
</dbReference>
<dbReference type="RefSeq" id="WP_311423630.1">
    <property type="nucleotide sequence ID" value="NZ_JAVREH010000018.1"/>
</dbReference>
<proteinExistence type="predicted"/>
<gene>
    <name evidence="1" type="ORF">RM423_13870</name>
</gene>
<sequence length="99" mass="11128">MSRIDVDLTSVVRLLEYCDLRELQEIITSKTAWPTFESSFATKESLNGRFGQLAELRNGIRHSRTVDEVTRKDGEAAVLWFNQVLAQVTVSSLPGNRSA</sequence>
<evidence type="ECO:0000313" key="2">
    <source>
        <dbReference type="Proteomes" id="UP001183176"/>
    </source>
</evidence>
<keyword evidence="2" id="KW-1185">Reference proteome</keyword>
<accession>A0ABU2JBX1</accession>
<comment type="caution">
    <text evidence="1">The sequence shown here is derived from an EMBL/GenBank/DDBJ whole genome shotgun (WGS) entry which is preliminary data.</text>
</comment>
<reference evidence="2" key="1">
    <citation type="submission" date="2023-07" db="EMBL/GenBank/DDBJ databases">
        <title>30 novel species of actinomycetes from the DSMZ collection.</title>
        <authorList>
            <person name="Nouioui I."/>
        </authorList>
    </citation>
    <scope>NUCLEOTIDE SEQUENCE [LARGE SCALE GENOMIC DNA]</scope>
    <source>
        <strain evidence="2">DSM 44399</strain>
    </source>
</reference>
<name>A0ABU2JBX1_9ACTN</name>
<evidence type="ECO:0008006" key="3">
    <source>
        <dbReference type="Google" id="ProtNLM"/>
    </source>
</evidence>
<evidence type="ECO:0000313" key="1">
    <source>
        <dbReference type="EMBL" id="MDT0262481.1"/>
    </source>
</evidence>